<feature type="transmembrane region" description="Helical" evidence="2">
    <location>
        <begin position="279"/>
        <end position="301"/>
    </location>
</feature>
<dbReference type="GO" id="GO:0016020">
    <property type="term" value="C:membrane"/>
    <property type="evidence" value="ECO:0007669"/>
    <property type="project" value="InterPro"/>
</dbReference>
<feature type="transmembrane region" description="Helical" evidence="2">
    <location>
        <begin position="104"/>
        <end position="122"/>
    </location>
</feature>
<feature type="transmembrane region" description="Helical" evidence="2">
    <location>
        <begin position="308"/>
        <end position="326"/>
    </location>
</feature>
<feature type="transmembrane region" description="Helical" evidence="2">
    <location>
        <begin position="134"/>
        <end position="154"/>
    </location>
</feature>
<keyword evidence="2" id="KW-1133">Transmembrane helix</keyword>
<dbReference type="AlphaFoldDB" id="A0A1H1U9T0"/>
<feature type="transmembrane region" description="Helical" evidence="2">
    <location>
        <begin position="50"/>
        <end position="69"/>
    </location>
</feature>
<proteinExistence type="inferred from homology"/>
<dbReference type="STRING" id="117157.SAMN04489717_3540"/>
<evidence type="ECO:0000313" key="4">
    <source>
        <dbReference type="EMBL" id="SDS69147.1"/>
    </source>
</evidence>
<dbReference type="InterPro" id="IPR000620">
    <property type="entry name" value="EamA_dom"/>
</dbReference>
<evidence type="ECO:0000313" key="5">
    <source>
        <dbReference type="Proteomes" id="UP000198983"/>
    </source>
</evidence>
<dbReference type="EMBL" id="LT629732">
    <property type="protein sequence ID" value="SDS69147.1"/>
    <property type="molecule type" value="Genomic_DNA"/>
</dbReference>
<gene>
    <name evidence="4" type="ORF">SAMN04489717_3540</name>
</gene>
<keyword evidence="5" id="KW-1185">Reference proteome</keyword>
<feature type="transmembrane region" description="Helical" evidence="2">
    <location>
        <begin position="251"/>
        <end position="273"/>
    </location>
</feature>
<evidence type="ECO:0000256" key="2">
    <source>
        <dbReference type="SAM" id="Phobius"/>
    </source>
</evidence>
<evidence type="ECO:0000259" key="3">
    <source>
        <dbReference type="Pfam" id="PF00892"/>
    </source>
</evidence>
<comment type="similarity">
    <text evidence="1">Belongs to the EamA transporter family.</text>
</comment>
<protein>
    <submittedName>
        <fullName evidence="4">Permease of the drug/metabolite transporter (DMT) superfamily</fullName>
    </submittedName>
</protein>
<feature type="transmembrane region" description="Helical" evidence="2">
    <location>
        <begin position="76"/>
        <end position="98"/>
    </location>
</feature>
<dbReference type="Gene3D" id="1.10.3730.20">
    <property type="match status" value="2"/>
</dbReference>
<keyword evidence="2" id="KW-0472">Membrane</keyword>
<feature type="domain" description="EamA" evidence="3">
    <location>
        <begin position="191"/>
        <end position="324"/>
    </location>
</feature>
<feature type="transmembrane region" description="Helical" evidence="2">
    <location>
        <begin position="219"/>
        <end position="239"/>
    </location>
</feature>
<reference evidence="4 5" key="1">
    <citation type="submission" date="2016-10" db="EMBL/GenBank/DDBJ databases">
        <authorList>
            <person name="de Groot N.N."/>
        </authorList>
    </citation>
    <scope>NUCLEOTIDE SEQUENCE [LARGE SCALE GENOMIC DNA]</scope>
    <source>
        <strain evidence="4 5">DSM 22024</strain>
    </source>
</reference>
<dbReference type="Proteomes" id="UP000198983">
    <property type="component" value="Chromosome I"/>
</dbReference>
<organism evidence="4 5">
    <name type="scientific">Actinopolymorpha singaporensis</name>
    <dbReference type="NCBI Taxonomy" id="117157"/>
    <lineage>
        <taxon>Bacteria</taxon>
        <taxon>Bacillati</taxon>
        <taxon>Actinomycetota</taxon>
        <taxon>Actinomycetes</taxon>
        <taxon>Propionibacteriales</taxon>
        <taxon>Actinopolymorphaceae</taxon>
        <taxon>Actinopolymorpha</taxon>
    </lineage>
</organism>
<dbReference type="InterPro" id="IPR037185">
    <property type="entry name" value="EmrE-like"/>
</dbReference>
<dbReference type="SUPFAM" id="SSF103481">
    <property type="entry name" value="Multidrug resistance efflux transporter EmrE"/>
    <property type="match status" value="2"/>
</dbReference>
<feature type="transmembrane region" description="Helical" evidence="2">
    <location>
        <begin position="188"/>
        <end position="207"/>
    </location>
</feature>
<keyword evidence="2" id="KW-0812">Transmembrane</keyword>
<sequence length="327" mass="33469">MAGTVGEAIARPDLPAGAVRTCRQVPSGPAGRCRPQLLAGSSFVPTTTTAIAAAVLLAAVLHATWNALAHAIADKLVAVTVLSVAFVVFGAAALPWVGVPPRASWPYLGASVCVHVLYNVALMRSYRLGAFNQVYPLARGMSPWVVAIVAALVVGERLGAVGLAGVAVVSVGLGCLVFARGLPHRDELPALAAAATTGLLIATYTVLDGLGVRASEAPFAYAAWLFLLHGGVLVAWAAHRRGPALLADLRVNWRTGLAAGSCAVVAYGIVLWAQSRGTLATVAALRETSVIVGAVIGAVVFREPFGRWRTVATVVVAAGIALLNLGG</sequence>
<evidence type="ECO:0000256" key="1">
    <source>
        <dbReference type="ARBA" id="ARBA00007362"/>
    </source>
</evidence>
<accession>A0A1H1U9T0</accession>
<dbReference type="Pfam" id="PF00892">
    <property type="entry name" value="EamA"/>
    <property type="match status" value="1"/>
</dbReference>
<feature type="transmembrane region" description="Helical" evidence="2">
    <location>
        <begin position="160"/>
        <end position="179"/>
    </location>
</feature>
<name>A0A1H1U9T0_9ACTN</name>
<dbReference type="OrthoDB" id="9783707at2"/>